<dbReference type="Gene3D" id="1.10.437.10">
    <property type="entry name" value="Blc2-like"/>
    <property type="match status" value="1"/>
</dbReference>
<evidence type="ECO:0000256" key="7">
    <source>
        <dbReference type="SAM" id="Phobius"/>
    </source>
</evidence>
<dbReference type="GO" id="GO:0001836">
    <property type="term" value="P:release of cytochrome c from mitochondria"/>
    <property type="evidence" value="ECO:0007669"/>
    <property type="project" value="TreeGrafter"/>
</dbReference>
<evidence type="ECO:0000256" key="4">
    <source>
        <dbReference type="ARBA" id="ARBA00022703"/>
    </source>
</evidence>
<dbReference type="InterPro" id="IPR002475">
    <property type="entry name" value="Bcl2-like"/>
</dbReference>
<keyword evidence="6 7" id="KW-0472">Membrane</keyword>
<evidence type="ECO:0000313" key="9">
    <source>
        <dbReference type="EMBL" id="CAF1681779.1"/>
    </source>
</evidence>
<dbReference type="Proteomes" id="UP000663828">
    <property type="component" value="Unassembled WGS sequence"/>
</dbReference>
<keyword evidence="3 7" id="KW-0812">Transmembrane</keyword>
<evidence type="ECO:0000256" key="6">
    <source>
        <dbReference type="ARBA" id="ARBA00023136"/>
    </source>
</evidence>
<dbReference type="GO" id="GO:0051400">
    <property type="term" value="F:BH domain binding"/>
    <property type="evidence" value="ECO:0007669"/>
    <property type="project" value="TreeGrafter"/>
</dbReference>
<comment type="caution">
    <text evidence="9">The sequence shown here is derived from an EMBL/GenBank/DDBJ whole genome shotgun (WGS) entry which is preliminary data.</text>
</comment>
<dbReference type="GO" id="GO:0042981">
    <property type="term" value="P:regulation of apoptotic process"/>
    <property type="evidence" value="ECO:0007669"/>
    <property type="project" value="InterPro"/>
</dbReference>
<dbReference type="InterPro" id="IPR026298">
    <property type="entry name" value="Bcl-2_fam"/>
</dbReference>
<dbReference type="InterPro" id="IPR036834">
    <property type="entry name" value="Bcl-2-like_sf"/>
</dbReference>
<dbReference type="PROSITE" id="PS50062">
    <property type="entry name" value="BCL2_FAMILY"/>
    <property type="match status" value="1"/>
</dbReference>
<dbReference type="PANTHER" id="PTHR11256">
    <property type="entry name" value="BCL-2 RELATED"/>
    <property type="match status" value="1"/>
</dbReference>
<organism evidence="9 10">
    <name type="scientific">Adineta ricciae</name>
    <name type="common">Rotifer</name>
    <dbReference type="NCBI Taxonomy" id="249248"/>
    <lineage>
        <taxon>Eukaryota</taxon>
        <taxon>Metazoa</taxon>
        <taxon>Spiralia</taxon>
        <taxon>Gnathifera</taxon>
        <taxon>Rotifera</taxon>
        <taxon>Eurotatoria</taxon>
        <taxon>Bdelloidea</taxon>
        <taxon>Adinetida</taxon>
        <taxon>Adinetidae</taxon>
        <taxon>Adineta</taxon>
    </lineage>
</organism>
<reference evidence="9" key="1">
    <citation type="submission" date="2021-02" db="EMBL/GenBank/DDBJ databases">
        <authorList>
            <person name="Nowell W R."/>
        </authorList>
    </citation>
    <scope>NUCLEOTIDE SEQUENCE</scope>
</reference>
<dbReference type="SMART" id="SM00337">
    <property type="entry name" value="BCL"/>
    <property type="match status" value="1"/>
</dbReference>
<feature type="domain" description="Bcl-2 Bcl-2 homology region 1-3" evidence="8">
    <location>
        <begin position="58"/>
        <end position="145"/>
    </location>
</feature>
<gene>
    <name evidence="9" type="ORF">XAT740_LOCUS60732</name>
</gene>
<evidence type="ECO:0000256" key="3">
    <source>
        <dbReference type="ARBA" id="ARBA00022692"/>
    </source>
</evidence>
<proteinExistence type="inferred from homology"/>
<name>A0A816GZ00_ADIRI</name>
<comment type="subcellular location">
    <subcellularLocation>
        <location evidence="1">Endomembrane system</location>
    </subcellularLocation>
</comment>
<dbReference type="SUPFAM" id="SSF56854">
    <property type="entry name" value="Bcl-2 inhibitors of programmed cell death"/>
    <property type="match status" value="1"/>
</dbReference>
<dbReference type="InterPro" id="IPR046371">
    <property type="entry name" value="Bcl-2_BH1-3"/>
</dbReference>
<evidence type="ECO:0000259" key="8">
    <source>
        <dbReference type="SMART" id="SM00337"/>
    </source>
</evidence>
<evidence type="ECO:0000313" key="10">
    <source>
        <dbReference type="Proteomes" id="UP000663828"/>
    </source>
</evidence>
<dbReference type="Pfam" id="PF00452">
    <property type="entry name" value="Bcl-2"/>
    <property type="match status" value="1"/>
</dbReference>
<accession>A0A816GZ00</accession>
<dbReference type="GO" id="GO:0012505">
    <property type="term" value="C:endomembrane system"/>
    <property type="evidence" value="ECO:0007669"/>
    <property type="project" value="UniProtKB-SubCell"/>
</dbReference>
<feature type="transmembrane region" description="Helical" evidence="7">
    <location>
        <begin position="163"/>
        <end position="182"/>
    </location>
</feature>
<sequence length="183" mass="21082">MSYFDGEQGRTQAETMEIAVALICQLPMQQENYLRIKKQVDQIIHRHEILFTGMVRKLDSLSKTIDRNEMNRQDIIDDLLCRDLTRIFNCLIQNDNVTWGKIITIFAFSTFIARKHNDIADRIACVTGQYVVKRLTSWIRDHGGWDSMVFMDCTADTDSLNTLLAFSLTCIGLSLIGLFLVLR</sequence>
<dbReference type="GO" id="GO:0008630">
    <property type="term" value="P:intrinsic apoptotic signaling pathway in response to DNA damage"/>
    <property type="evidence" value="ECO:0007669"/>
    <property type="project" value="TreeGrafter"/>
</dbReference>
<keyword evidence="5 7" id="KW-1133">Transmembrane helix</keyword>
<evidence type="ECO:0000256" key="1">
    <source>
        <dbReference type="ARBA" id="ARBA00004308"/>
    </source>
</evidence>
<keyword evidence="4" id="KW-0053">Apoptosis</keyword>
<dbReference type="GO" id="GO:0005741">
    <property type="term" value="C:mitochondrial outer membrane"/>
    <property type="evidence" value="ECO:0007669"/>
    <property type="project" value="TreeGrafter"/>
</dbReference>
<protein>
    <recommendedName>
        <fullName evidence="8">Bcl-2 Bcl-2 homology region 1-3 domain-containing protein</fullName>
    </recommendedName>
</protein>
<comment type="similarity">
    <text evidence="2">Belongs to the Bcl-2 family.</text>
</comment>
<dbReference type="PANTHER" id="PTHR11256:SF47">
    <property type="entry name" value="BCL-2-LIKE PROTEIN 10"/>
    <property type="match status" value="1"/>
</dbReference>
<dbReference type="EMBL" id="CAJNOR010015280">
    <property type="protein sequence ID" value="CAF1681779.1"/>
    <property type="molecule type" value="Genomic_DNA"/>
</dbReference>
<evidence type="ECO:0000256" key="5">
    <source>
        <dbReference type="ARBA" id="ARBA00022989"/>
    </source>
</evidence>
<evidence type="ECO:0000256" key="2">
    <source>
        <dbReference type="ARBA" id="ARBA00009458"/>
    </source>
</evidence>
<dbReference type="GO" id="GO:0097192">
    <property type="term" value="P:extrinsic apoptotic signaling pathway in absence of ligand"/>
    <property type="evidence" value="ECO:0007669"/>
    <property type="project" value="TreeGrafter"/>
</dbReference>
<keyword evidence="10" id="KW-1185">Reference proteome</keyword>
<dbReference type="AlphaFoldDB" id="A0A816GZ00"/>